<dbReference type="Pfam" id="PF02630">
    <property type="entry name" value="SCO1-SenC"/>
    <property type="match status" value="1"/>
</dbReference>
<feature type="signal peptide" evidence="5">
    <location>
        <begin position="1"/>
        <end position="21"/>
    </location>
</feature>
<dbReference type="SUPFAM" id="SSF52833">
    <property type="entry name" value="Thioredoxin-like"/>
    <property type="match status" value="1"/>
</dbReference>
<feature type="chain" id="PRO_5031205581" description="Thioredoxin domain-containing protein" evidence="5">
    <location>
        <begin position="22"/>
        <end position="203"/>
    </location>
</feature>
<evidence type="ECO:0000256" key="5">
    <source>
        <dbReference type="SAM" id="SignalP"/>
    </source>
</evidence>
<dbReference type="PROSITE" id="PS51352">
    <property type="entry name" value="THIOREDOXIN_2"/>
    <property type="match status" value="1"/>
</dbReference>
<dbReference type="EMBL" id="WXWW01000155">
    <property type="protein sequence ID" value="NAW65564.1"/>
    <property type="molecule type" value="Genomic_DNA"/>
</dbReference>
<reference evidence="7 8" key="1">
    <citation type="submission" date="2017-05" db="EMBL/GenBank/DDBJ databases">
        <title>High clonality and local adaptation shapes Vibrionaceae linages within an endangered oasis.</title>
        <authorList>
            <person name="Vazquez-Rosas-Landa M."/>
        </authorList>
    </citation>
    <scope>NUCLEOTIDE SEQUENCE [LARGE SCALE GENOMIC DNA]</scope>
    <source>
        <strain evidence="7 8">P46_P4S1P180</strain>
    </source>
</reference>
<dbReference type="GO" id="GO:0046872">
    <property type="term" value="F:metal ion binding"/>
    <property type="evidence" value="ECO:0007669"/>
    <property type="project" value="UniProtKB-KW"/>
</dbReference>
<dbReference type="CDD" id="cd02968">
    <property type="entry name" value="SCO"/>
    <property type="match status" value="1"/>
</dbReference>
<dbReference type="PANTHER" id="PTHR12151:SF25">
    <property type="entry name" value="LINALOOL DEHYDRATASE_ISOMERASE DOMAIN-CONTAINING PROTEIN"/>
    <property type="match status" value="1"/>
</dbReference>
<evidence type="ECO:0000313" key="7">
    <source>
        <dbReference type="EMBL" id="NAW65564.1"/>
    </source>
</evidence>
<feature type="binding site" evidence="3">
    <location>
        <position position="168"/>
    </location>
    <ligand>
        <name>Cu cation</name>
        <dbReference type="ChEBI" id="CHEBI:23378"/>
    </ligand>
</feature>
<comment type="similarity">
    <text evidence="1">Belongs to the SCO1/2 family.</text>
</comment>
<dbReference type="InterPro" id="IPR003782">
    <property type="entry name" value="SCO1/SenC"/>
</dbReference>
<protein>
    <recommendedName>
        <fullName evidence="6">Thioredoxin domain-containing protein</fullName>
    </recommendedName>
</protein>
<feature type="disulfide bond" description="Redox-active" evidence="4">
    <location>
        <begin position="79"/>
        <end position="83"/>
    </location>
</feature>
<dbReference type="InterPro" id="IPR013766">
    <property type="entry name" value="Thioredoxin_domain"/>
</dbReference>
<dbReference type="AlphaFoldDB" id="A0A7X4WBA8"/>
<evidence type="ECO:0000256" key="3">
    <source>
        <dbReference type="PIRSR" id="PIRSR603782-1"/>
    </source>
</evidence>
<keyword evidence="4" id="KW-1015">Disulfide bond</keyword>
<comment type="caution">
    <text evidence="7">The sequence shown here is derived from an EMBL/GenBank/DDBJ whole genome shotgun (WGS) entry which is preliminary data.</text>
</comment>
<dbReference type="PANTHER" id="PTHR12151">
    <property type="entry name" value="ELECTRON TRANSPORT PROTIN SCO1/SENC FAMILY MEMBER"/>
    <property type="match status" value="1"/>
</dbReference>
<feature type="binding site" evidence="3">
    <location>
        <position position="79"/>
    </location>
    <ligand>
        <name>Cu cation</name>
        <dbReference type="ChEBI" id="CHEBI:23378"/>
    </ligand>
</feature>
<dbReference type="Gene3D" id="3.40.30.10">
    <property type="entry name" value="Glutaredoxin"/>
    <property type="match status" value="1"/>
</dbReference>
<evidence type="ECO:0000256" key="4">
    <source>
        <dbReference type="PIRSR" id="PIRSR603782-2"/>
    </source>
</evidence>
<proteinExistence type="inferred from homology"/>
<keyword evidence="5" id="KW-0732">Signal</keyword>
<keyword evidence="2 3" id="KW-0186">Copper</keyword>
<evidence type="ECO:0000256" key="2">
    <source>
        <dbReference type="ARBA" id="ARBA00023008"/>
    </source>
</evidence>
<accession>A0A7X4WBA8</accession>
<feature type="domain" description="Thioredoxin" evidence="6">
    <location>
        <begin position="42"/>
        <end position="203"/>
    </location>
</feature>
<dbReference type="Proteomes" id="UP000465712">
    <property type="component" value="Unassembled WGS sequence"/>
</dbReference>
<evidence type="ECO:0000256" key="1">
    <source>
        <dbReference type="ARBA" id="ARBA00010996"/>
    </source>
</evidence>
<dbReference type="RefSeq" id="WP_161444666.1">
    <property type="nucleotide sequence ID" value="NZ_WXWW01000155.1"/>
</dbReference>
<evidence type="ECO:0000259" key="6">
    <source>
        <dbReference type="PROSITE" id="PS51352"/>
    </source>
</evidence>
<name>A0A7X4WBA8_9GAMM</name>
<keyword evidence="3" id="KW-0479">Metal-binding</keyword>
<evidence type="ECO:0000313" key="8">
    <source>
        <dbReference type="Proteomes" id="UP000465712"/>
    </source>
</evidence>
<gene>
    <name evidence="7" type="ORF">CAG72_10080</name>
</gene>
<sequence>MNSTKRVFLLLSLSIALGATLAIVALELNAQQAKTQQAIEWLDNPRSLASFSLESAAGEFTNQSLMGHWTIVLFGFLHCPDICPTSLAQLSRLSAALTENSGKHDVTFVFVSVDPGRDSVAELSQYLQYFDTSILGVTGNEVQLKRFANSLGVRFEVSANKEDYSVAHSIKFSIIDPAGLFRGRFSPEFDTSGLARDLIANLE</sequence>
<dbReference type="InterPro" id="IPR036249">
    <property type="entry name" value="Thioredoxin-like_sf"/>
</dbReference>
<organism evidence="7 8">
    <name type="scientific">Photobacterium halotolerans</name>
    <dbReference type="NCBI Taxonomy" id="265726"/>
    <lineage>
        <taxon>Bacteria</taxon>
        <taxon>Pseudomonadati</taxon>
        <taxon>Pseudomonadota</taxon>
        <taxon>Gammaproteobacteria</taxon>
        <taxon>Vibrionales</taxon>
        <taxon>Vibrionaceae</taxon>
        <taxon>Photobacterium</taxon>
    </lineage>
</organism>
<feature type="binding site" evidence="3">
    <location>
        <position position="83"/>
    </location>
    <ligand>
        <name>Cu cation</name>
        <dbReference type="ChEBI" id="CHEBI:23378"/>
    </ligand>
</feature>